<dbReference type="Gene3D" id="3.40.50.2000">
    <property type="entry name" value="Glycogen Phosphorylase B"/>
    <property type="match status" value="1"/>
</dbReference>
<organism evidence="3 4">
    <name type="scientific">Hydrogenobacter hydrogenophilus</name>
    <dbReference type="NCBI Taxonomy" id="35835"/>
    <lineage>
        <taxon>Bacteria</taxon>
        <taxon>Pseudomonadati</taxon>
        <taxon>Aquificota</taxon>
        <taxon>Aquificia</taxon>
        <taxon>Aquificales</taxon>
        <taxon>Aquificaceae</taxon>
        <taxon>Hydrogenobacter</taxon>
    </lineage>
</organism>
<evidence type="ECO:0000256" key="1">
    <source>
        <dbReference type="PIRSR" id="PIRSR620023-1"/>
    </source>
</evidence>
<dbReference type="GO" id="GO:0016787">
    <property type="term" value="F:hydrolase activity"/>
    <property type="evidence" value="ECO:0007669"/>
    <property type="project" value="UniProtKB-KW"/>
</dbReference>
<dbReference type="OrthoDB" id="9805604at2"/>
<evidence type="ECO:0000313" key="4">
    <source>
        <dbReference type="Proteomes" id="UP000218627"/>
    </source>
</evidence>
<dbReference type="EMBL" id="OBEN01000002">
    <property type="protein sequence ID" value="SNZ13426.1"/>
    <property type="molecule type" value="Genomic_DNA"/>
</dbReference>
<accession>A0A285NZU2</accession>
<dbReference type="NCBIfam" id="TIGR03590">
    <property type="entry name" value="PseG"/>
    <property type="match status" value="1"/>
</dbReference>
<evidence type="ECO:0000313" key="3">
    <source>
        <dbReference type="EMBL" id="SNZ13426.1"/>
    </source>
</evidence>
<evidence type="ECO:0000256" key="2">
    <source>
        <dbReference type="PIRSR" id="PIRSR620023-2"/>
    </source>
</evidence>
<keyword evidence="4" id="KW-1185">Reference proteome</keyword>
<dbReference type="Gene3D" id="3.40.50.11190">
    <property type="match status" value="1"/>
</dbReference>
<dbReference type="SUPFAM" id="SSF53756">
    <property type="entry name" value="UDP-Glycosyltransferase/glycogen phosphorylase"/>
    <property type="match status" value="1"/>
</dbReference>
<dbReference type="AlphaFoldDB" id="A0A285NZU2"/>
<dbReference type="InterPro" id="IPR020023">
    <property type="entry name" value="PseG"/>
</dbReference>
<reference evidence="4" key="1">
    <citation type="submission" date="2017-09" db="EMBL/GenBank/DDBJ databases">
        <authorList>
            <person name="Varghese N."/>
            <person name="Submissions S."/>
        </authorList>
    </citation>
    <scope>NUCLEOTIDE SEQUENCE [LARGE SCALE GENOMIC DNA]</scope>
    <source>
        <strain evidence="4">DSM 2913</strain>
    </source>
</reference>
<proteinExistence type="predicted"/>
<feature type="active site" description="Proton acceptor" evidence="1">
    <location>
        <position position="17"/>
    </location>
</feature>
<name>A0A285NZU2_9AQUI</name>
<protein>
    <submittedName>
        <fullName evidence="3">UDP-2,4-diacetamido-2,4,6-trideoxy-beta-L-altropyranose hydrolase</fullName>
    </submittedName>
</protein>
<gene>
    <name evidence="3" type="ORF">SAMN06265353_0752</name>
</gene>
<dbReference type="RefSeq" id="WP_096601245.1">
    <property type="nucleotide sequence ID" value="NZ_OBEN01000002.1"/>
</dbReference>
<feature type="binding site" evidence="2">
    <location>
        <position position="143"/>
    </location>
    <ligand>
        <name>substrate</name>
    </ligand>
</feature>
<dbReference type="Proteomes" id="UP000218627">
    <property type="component" value="Unassembled WGS sequence"/>
</dbReference>
<keyword evidence="3" id="KW-0378">Hydrolase</keyword>
<feature type="binding site" evidence="2">
    <location>
        <position position="243"/>
    </location>
    <ligand>
        <name>substrate</name>
    </ligand>
</feature>
<feature type="binding site" evidence="2">
    <location>
        <begin position="15"/>
        <end position="16"/>
    </location>
    <ligand>
        <name>substrate</name>
    </ligand>
</feature>
<sequence length="327" mass="37127">MRIKFFTEGGKGIGFGHITRCLSLCQAFEELSKDCIFVVKGGEEVKEVINVPLKFIDWIENLNSFEKELEDSQVVIIDSYLAKEEHYQIACAKVDKCLFVDDFNRLEYPCGYVLNGSVYAGELNYQIKDGVSYLLGTKYTPLRRAFWHVEKKDTDIQIGKILITFGGDDSKSMTLKVVKHLEDVFPHIEKFVVIGSGFKNRSEILSLRSSKVRVYQKLSEKDMRDLMVSCDVAVSAGGQTTYELARVGLPSVLVAVAENQLLNCLSWEKVGFALYAGWWEDDKLLDKIVKYIRNLEDANIRLKMSKVGRLLVDGQGARRVAYKMLKT</sequence>